<proteinExistence type="predicted"/>
<evidence type="ECO:0000313" key="2">
    <source>
        <dbReference type="EMBL" id="KIN01337.1"/>
    </source>
</evidence>
<evidence type="ECO:0008006" key="4">
    <source>
        <dbReference type="Google" id="ProtNLM"/>
    </source>
</evidence>
<dbReference type="EMBL" id="KN832876">
    <property type="protein sequence ID" value="KIN01337.1"/>
    <property type="molecule type" value="Genomic_DNA"/>
</dbReference>
<dbReference type="Pfam" id="PF11951">
    <property type="entry name" value="Fungal_trans_2"/>
    <property type="match status" value="1"/>
</dbReference>
<name>A0A0C3HG57_OIDMZ</name>
<feature type="compositionally biased region" description="Polar residues" evidence="1">
    <location>
        <begin position="52"/>
        <end position="66"/>
    </location>
</feature>
<feature type="region of interest" description="Disordered" evidence="1">
    <location>
        <begin position="1"/>
        <end position="26"/>
    </location>
</feature>
<accession>A0A0C3HG57</accession>
<dbReference type="OrthoDB" id="4159781at2759"/>
<dbReference type="HOGENOM" id="CLU_051520_0_0_1"/>
<dbReference type="AlphaFoldDB" id="A0A0C3HG57"/>
<dbReference type="Proteomes" id="UP000054321">
    <property type="component" value="Unassembled WGS sequence"/>
</dbReference>
<dbReference type="PANTHER" id="PTHR37540:SF5">
    <property type="entry name" value="TRANSCRIPTION FACTOR DOMAIN-CONTAINING PROTEIN"/>
    <property type="match status" value="1"/>
</dbReference>
<keyword evidence="3" id="KW-1185">Reference proteome</keyword>
<dbReference type="InParanoid" id="A0A0C3HG57"/>
<dbReference type="PANTHER" id="PTHR37540">
    <property type="entry name" value="TRANSCRIPTION FACTOR (ACR-2), PUTATIVE-RELATED-RELATED"/>
    <property type="match status" value="1"/>
</dbReference>
<dbReference type="STRING" id="913774.A0A0C3HG57"/>
<reference evidence="3" key="2">
    <citation type="submission" date="2015-01" db="EMBL/GenBank/DDBJ databases">
        <title>Evolutionary Origins and Diversification of the Mycorrhizal Mutualists.</title>
        <authorList>
            <consortium name="DOE Joint Genome Institute"/>
            <consortium name="Mycorrhizal Genomics Consortium"/>
            <person name="Kohler A."/>
            <person name="Kuo A."/>
            <person name="Nagy L.G."/>
            <person name="Floudas D."/>
            <person name="Copeland A."/>
            <person name="Barry K.W."/>
            <person name="Cichocki N."/>
            <person name="Veneault-Fourrey C."/>
            <person name="LaButti K."/>
            <person name="Lindquist E.A."/>
            <person name="Lipzen A."/>
            <person name="Lundell T."/>
            <person name="Morin E."/>
            <person name="Murat C."/>
            <person name="Riley R."/>
            <person name="Ohm R."/>
            <person name="Sun H."/>
            <person name="Tunlid A."/>
            <person name="Henrissat B."/>
            <person name="Grigoriev I.V."/>
            <person name="Hibbett D.S."/>
            <person name="Martin F."/>
        </authorList>
    </citation>
    <scope>NUCLEOTIDE SEQUENCE [LARGE SCALE GENOMIC DNA]</scope>
    <source>
        <strain evidence="3">Zn</strain>
    </source>
</reference>
<evidence type="ECO:0000313" key="3">
    <source>
        <dbReference type="Proteomes" id="UP000054321"/>
    </source>
</evidence>
<feature type="region of interest" description="Disordered" evidence="1">
    <location>
        <begin position="52"/>
        <end position="71"/>
    </location>
</feature>
<dbReference type="InterPro" id="IPR021858">
    <property type="entry name" value="Fun_TF"/>
</dbReference>
<evidence type="ECO:0000256" key="1">
    <source>
        <dbReference type="SAM" id="MobiDB-lite"/>
    </source>
</evidence>
<reference evidence="2 3" key="1">
    <citation type="submission" date="2014-04" db="EMBL/GenBank/DDBJ databases">
        <authorList>
            <consortium name="DOE Joint Genome Institute"/>
            <person name="Kuo A."/>
            <person name="Martino E."/>
            <person name="Perotto S."/>
            <person name="Kohler A."/>
            <person name="Nagy L.G."/>
            <person name="Floudas D."/>
            <person name="Copeland A."/>
            <person name="Barry K.W."/>
            <person name="Cichocki N."/>
            <person name="Veneault-Fourrey C."/>
            <person name="LaButti K."/>
            <person name="Lindquist E.A."/>
            <person name="Lipzen A."/>
            <person name="Lundell T."/>
            <person name="Morin E."/>
            <person name="Murat C."/>
            <person name="Sun H."/>
            <person name="Tunlid A."/>
            <person name="Henrissat B."/>
            <person name="Grigoriev I.V."/>
            <person name="Hibbett D.S."/>
            <person name="Martin F."/>
            <person name="Nordberg H.P."/>
            <person name="Cantor M.N."/>
            <person name="Hua S.X."/>
        </authorList>
    </citation>
    <scope>NUCLEOTIDE SEQUENCE [LARGE SCALE GENOMIC DNA]</scope>
    <source>
        <strain evidence="2 3">Zn</strain>
    </source>
</reference>
<gene>
    <name evidence="2" type="ORF">OIDMADRAFT_180165</name>
</gene>
<sequence>MLQENSMLSLPSTGPKSKHNPPYPGLSFITFSNPSQSRLPCQRRAVRSHAAASQYQLDKTSTTNQALKARKRTRRRKPILIGLEVSSLEQLDRAHGSVEYQWPSPMSVLGEGRVDPFRTYPVPWEPFLPGLIDHYVIHMATDMPELDEPQCPGLLRTRWFPLVLSEAATFQVVVLLSASNYASLRYPSRDGPNLLHLKSRAISGINDALKATNTPTSDQLIGAVAKMASYEAMFGDQQTYEMHMRGLLKMVQLRGGLQSLGLGGLLARICVWIDRNSAFLNNSPLHFTSVGEELSALVNPSGFLSAS</sequence>
<feature type="compositionally biased region" description="Polar residues" evidence="1">
    <location>
        <begin position="1"/>
        <end position="15"/>
    </location>
</feature>
<protein>
    <recommendedName>
        <fullName evidence="4">Transcription factor domain-containing protein</fullName>
    </recommendedName>
</protein>
<organism evidence="2 3">
    <name type="scientific">Oidiodendron maius (strain Zn)</name>
    <dbReference type="NCBI Taxonomy" id="913774"/>
    <lineage>
        <taxon>Eukaryota</taxon>
        <taxon>Fungi</taxon>
        <taxon>Dikarya</taxon>
        <taxon>Ascomycota</taxon>
        <taxon>Pezizomycotina</taxon>
        <taxon>Leotiomycetes</taxon>
        <taxon>Leotiomycetes incertae sedis</taxon>
        <taxon>Myxotrichaceae</taxon>
        <taxon>Oidiodendron</taxon>
    </lineage>
</organism>